<accession>A0ABN9QEB2</accession>
<organism evidence="2 3">
    <name type="scientific">Prorocentrum cordatum</name>
    <dbReference type="NCBI Taxonomy" id="2364126"/>
    <lineage>
        <taxon>Eukaryota</taxon>
        <taxon>Sar</taxon>
        <taxon>Alveolata</taxon>
        <taxon>Dinophyceae</taxon>
        <taxon>Prorocentrales</taxon>
        <taxon>Prorocentraceae</taxon>
        <taxon>Prorocentrum</taxon>
    </lineage>
</organism>
<sequence length="515" mass="55275">GGGGGAIFASACPATFAVLFLLVAAAPEVQAARANGLDTEGDIALLEPSRLEGLLGRRQETKLNVSDAKFTVKLTPGHTGLWLDEHGIAYHVQPGGQAALLGITVGDRVVSVDRELFAPGLWFCRRAGRTHFSLAINRHRWSPLKPILRVITLLSQVGSLVDMSARLLYSLMTSDESVRQDPHLYLASPVALALFGVVTASTDLLWVHDSMMVRFTGIGSFFAIARTIANIGVALGISRLRESGQGGNFLRPVDMGLWANVVNVSMLAGCILMAGAVVASQMFYFGFPLTASPWVISRLNQAALFCSFACAVTTSADAVGKELEELVDVDCDAADFTERIHCPIVEFMGKNRRSLSKLGLPLALMASASAYDFMSYQLVTLENGCHWTGRHGVSRLCVWEDRLVTRLYLLHAVVHMAGVLLACGAAPLRISGAVATAQRKLTKLRSQRPHLHAQIETVEAVMAQENDGQGVGVSIEGALLLNKSLVQKCFVTMVGAAALLLSFTNKLLGIREGPQ</sequence>
<feature type="transmembrane region" description="Helical" evidence="1">
    <location>
        <begin position="218"/>
        <end position="237"/>
    </location>
</feature>
<name>A0ABN9QEB2_9DINO</name>
<reference evidence="2" key="1">
    <citation type="submission" date="2023-10" db="EMBL/GenBank/DDBJ databases">
        <authorList>
            <person name="Chen Y."/>
            <person name="Shah S."/>
            <person name="Dougan E. K."/>
            <person name="Thang M."/>
            <person name="Chan C."/>
        </authorList>
    </citation>
    <scope>NUCLEOTIDE SEQUENCE [LARGE SCALE GENOMIC DNA]</scope>
</reference>
<keyword evidence="1" id="KW-1133">Transmembrane helix</keyword>
<keyword evidence="3" id="KW-1185">Reference proteome</keyword>
<dbReference type="EMBL" id="CAUYUJ010003125">
    <property type="protein sequence ID" value="CAK0804015.1"/>
    <property type="molecule type" value="Genomic_DNA"/>
</dbReference>
<evidence type="ECO:0000256" key="1">
    <source>
        <dbReference type="SAM" id="Phobius"/>
    </source>
</evidence>
<keyword evidence="1" id="KW-0472">Membrane</keyword>
<keyword evidence="1" id="KW-0812">Transmembrane</keyword>
<feature type="transmembrane region" description="Helical" evidence="1">
    <location>
        <begin position="6"/>
        <end position="26"/>
    </location>
</feature>
<evidence type="ECO:0000313" key="2">
    <source>
        <dbReference type="EMBL" id="CAK0804015.1"/>
    </source>
</evidence>
<proteinExistence type="predicted"/>
<gene>
    <name evidence="2" type="ORF">PCOR1329_LOCUS10954</name>
</gene>
<protein>
    <recommendedName>
        <fullName evidence="4">Solute carrier family 40 protein</fullName>
    </recommendedName>
</protein>
<feature type="non-terminal residue" evidence="2">
    <location>
        <position position="1"/>
    </location>
</feature>
<evidence type="ECO:0000313" key="3">
    <source>
        <dbReference type="Proteomes" id="UP001189429"/>
    </source>
</evidence>
<dbReference type="Proteomes" id="UP001189429">
    <property type="component" value="Unassembled WGS sequence"/>
</dbReference>
<feature type="transmembrane region" description="Helical" evidence="1">
    <location>
        <begin position="257"/>
        <end position="279"/>
    </location>
</feature>
<comment type="caution">
    <text evidence="2">The sequence shown here is derived from an EMBL/GenBank/DDBJ whole genome shotgun (WGS) entry which is preliminary data.</text>
</comment>
<feature type="transmembrane region" description="Helical" evidence="1">
    <location>
        <begin position="184"/>
        <end position="206"/>
    </location>
</feature>
<evidence type="ECO:0008006" key="4">
    <source>
        <dbReference type="Google" id="ProtNLM"/>
    </source>
</evidence>